<reference evidence="3 4" key="1">
    <citation type="submission" date="2018-04" db="EMBL/GenBank/DDBJ databases">
        <title>Bordetella sp. HZ20 isolated from seawater.</title>
        <authorList>
            <person name="Sun C."/>
        </authorList>
    </citation>
    <scope>NUCLEOTIDE SEQUENCE [LARGE SCALE GENOMIC DNA]</scope>
    <source>
        <strain evidence="3 4">HZ20</strain>
    </source>
</reference>
<keyword evidence="4" id="KW-1185">Reference proteome</keyword>
<dbReference type="InterPro" id="IPR008868">
    <property type="entry name" value="TniB"/>
</dbReference>
<sequence>MTFAERLANCVSEEATQRDLYGYRLKTSPIIHQRFKKGIYTIGELHHARRLHGRAAGILVTGPSGVGKTMLVGAYAEKHQREANLQHTKIPVLMVTVPSSPTSKSLAAAILLALGYPKAHNGSAPQKTALICDLITRCDVEVLVLDEFQHLFYAPTNALYRDVTDWLKNLINLVKVVVVACGLHESSLVVSSNEQLQRRFSTHFQMSRFDLEDAEDFKEFRSVLRMLQSILPIESETPFHDANLARRIHLASYGLLDYVRKLIEGATSVCARAGLDRITQEVFAAAFRENIWREVPDRKNPFHPDSYLQPLDKGGEPFYLHNAGQGRTKETSTRTRLHVPKGR</sequence>
<dbReference type="KEGG" id="boz:DBV39_14395"/>
<gene>
    <name evidence="3" type="ORF">DBV39_14395</name>
</gene>
<evidence type="ECO:0000259" key="2">
    <source>
        <dbReference type="SMART" id="SM00382"/>
    </source>
</evidence>
<dbReference type="InterPro" id="IPR003593">
    <property type="entry name" value="AAA+_ATPase"/>
</dbReference>
<evidence type="ECO:0000256" key="1">
    <source>
        <dbReference type="SAM" id="MobiDB-lite"/>
    </source>
</evidence>
<evidence type="ECO:0000313" key="3">
    <source>
        <dbReference type="EMBL" id="AWB34711.1"/>
    </source>
</evidence>
<dbReference type="Gene3D" id="3.40.50.300">
    <property type="entry name" value="P-loop containing nucleotide triphosphate hydrolases"/>
    <property type="match status" value="1"/>
</dbReference>
<dbReference type="InterPro" id="IPR052026">
    <property type="entry name" value="ExeA_AAA_ATPase_DNA-bind"/>
</dbReference>
<protein>
    <recommendedName>
        <fullName evidence="2">AAA+ ATPase domain-containing protein</fullName>
    </recommendedName>
</protein>
<dbReference type="Pfam" id="PF05621">
    <property type="entry name" value="TniB"/>
    <property type="match status" value="1"/>
</dbReference>
<dbReference type="SMART" id="SM00382">
    <property type="entry name" value="AAA"/>
    <property type="match status" value="1"/>
</dbReference>
<feature type="domain" description="AAA+ ATPase" evidence="2">
    <location>
        <begin position="54"/>
        <end position="210"/>
    </location>
</feature>
<proteinExistence type="predicted"/>
<dbReference type="InterPro" id="IPR027417">
    <property type="entry name" value="P-loop_NTPase"/>
</dbReference>
<dbReference type="OrthoDB" id="8581376at2"/>
<dbReference type="PANTHER" id="PTHR35894:SF1">
    <property type="entry name" value="PHOSPHORIBULOKINASE _ URIDINE KINASE FAMILY"/>
    <property type="match status" value="1"/>
</dbReference>
<dbReference type="PANTHER" id="PTHR35894">
    <property type="entry name" value="GENERAL SECRETION PATHWAY PROTEIN A-RELATED"/>
    <property type="match status" value="1"/>
</dbReference>
<name>A0A2R4XLS0_9BURK</name>
<evidence type="ECO:0000313" key="4">
    <source>
        <dbReference type="Proteomes" id="UP000244571"/>
    </source>
</evidence>
<dbReference type="AlphaFoldDB" id="A0A2R4XLS0"/>
<dbReference type="SUPFAM" id="SSF52540">
    <property type="entry name" value="P-loop containing nucleoside triphosphate hydrolases"/>
    <property type="match status" value="1"/>
</dbReference>
<feature type="region of interest" description="Disordered" evidence="1">
    <location>
        <begin position="321"/>
        <end position="343"/>
    </location>
</feature>
<organism evidence="3 4">
    <name type="scientific">Orrella marina</name>
    <dbReference type="NCBI Taxonomy" id="2163011"/>
    <lineage>
        <taxon>Bacteria</taxon>
        <taxon>Pseudomonadati</taxon>
        <taxon>Pseudomonadota</taxon>
        <taxon>Betaproteobacteria</taxon>
        <taxon>Burkholderiales</taxon>
        <taxon>Alcaligenaceae</taxon>
        <taxon>Orrella</taxon>
    </lineage>
</organism>
<dbReference type="RefSeq" id="WP_108622123.1">
    <property type="nucleotide sequence ID" value="NZ_CP028901.1"/>
</dbReference>
<dbReference type="Proteomes" id="UP000244571">
    <property type="component" value="Chromosome"/>
</dbReference>
<accession>A0A2R4XLS0</accession>
<dbReference type="EMBL" id="CP028901">
    <property type="protein sequence ID" value="AWB34711.1"/>
    <property type="molecule type" value="Genomic_DNA"/>
</dbReference>